<organism evidence="1">
    <name type="scientific">Loa loa</name>
    <name type="common">Eye worm</name>
    <name type="synonym">Filaria loa</name>
    <dbReference type="NCBI Taxonomy" id="7209"/>
    <lineage>
        <taxon>Eukaryota</taxon>
        <taxon>Metazoa</taxon>
        <taxon>Ecdysozoa</taxon>
        <taxon>Nematoda</taxon>
        <taxon>Chromadorea</taxon>
        <taxon>Rhabditida</taxon>
        <taxon>Spirurina</taxon>
        <taxon>Spiruromorpha</taxon>
        <taxon>Filarioidea</taxon>
        <taxon>Onchocercidae</taxon>
        <taxon>Loa</taxon>
    </lineage>
</organism>
<dbReference type="AlphaFoldDB" id="A0A1S0U391"/>
<sequence>MNECARNVSGGDMIGKFEMVRNRINGMCQKIGSRILDREELERLMEERNKLAETCKKIGYEQQEFEVKLIKAELKYGQLCRQIRISLKTALLSAGKFDITIRKEYESNDTILGGSSRGNIIEFIER</sequence>
<name>A0A1S0U391_LOALO</name>
<proteinExistence type="predicted"/>
<protein>
    <submittedName>
        <fullName evidence="1">Uncharacterized protein</fullName>
    </submittedName>
</protein>
<accession>A0A1S0U391</accession>
<dbReference type="GeneID" id="9941443"/>
<reference evidence="1" key="1">
    <citation type="submission" date="2012-04" db="EMBL/GenBank/DDBJ databases">
        <title>The Genome Sequence of Loa loa.</title>
        <authorList>
            <consortium name="The Broad Institute Genome Sequencing Platform"/>
            <consortium name="Broad Institute Genome Sequencing Center for Infectious Disease"/>
            <person name="Nutman T.B."/>
            <person name="Fink D.L."/>
            <person name="Russ C."/>
            <person name="Young S."/>
            <person name="Zeng Q."/>
            <person name="Gargeya S."/>
            <person name="Alvarado L."/>
            <person name="Berlin A."/>
            <person name="Chapman S.B."/>
            <person name="Chen Z."/>
            <person name="Freedman E."/>
            <person name="Gellesch M."/>
            <person name="Goldberg J."/>
            <person name="Griggs A."/>
            <person name="Gujja S."/>
            <person name="Heilman E.R."/>
            <person name="Heiman D."/>
            <person name="Howarth C."/>
            <person name="Mehta T."/>
            <person name="Neiman D."/>
            <person name="Pearson M."/>
            <person name="Roberts A."/>
            <person name="Saif S."/>
            <person name="Shea T."/>
            <person name="Shenoy N."/>
            <person name="Sisk P."/>
            <person name="Stolte C."/>
            <person name="Sykes S."/>
            <person name="White J."/>
            <person name="Yandava C."/>
            <person name="Haas B."/>
            <person name="Henn M.R."/>
            <person name="Nusbaum C."/>
            <person name="Birren B."/>
        </authorList>
    </citation>
    <scope>NUCLEOTIDE SEQUENCE [LARGE SCALE GENOMIC DNA]</scope>
</reference>
<dbReference type="CTD" id="9941443"/>
<evidence type="ECO:0000313" key="1">
    <source>
        <dbReference type="EMBL" id="EFO24442.1"/>
    </source>
</evidence>
<dbReference type="InParanoid" id="A0A1S0U391"/>
<gene>
    <name evidence="1" type="ORF">LOAG_04041</name>
</gene>
<dbReference type="RefSeq" id="XP_003139626.1">
    <property type="nucleotide sequence ID" value="XM_003139578.1"/>
</dbReference>
<dbReference type="KEGG" id="loa:LOAG_04041"/>
<dbReference type="EMBL" id="JH712096">
    <property type="protein sequence ID" value="EFO24442.1"/>
    <property type="molecule type" value="Genomic_DNA"/>
</dbReference>